<dbReference type="AlphaFoldDB" id="H0UQ83"/>
<organism evidence="10 11">
    <name type="scientific">Thermanaerovibrio velox DSM 12556</name>
    <dbReference type="NCBI Taxonomy" id="926567"/>
    <lineage>
        <taxon>Bacteria</taxon>
        <taxon>Thermotogati</taxon>
        <taxon>Synergistota</taxon>
        <taxon>Synergistia</taxon>
        <taxon>Synergistales</taxon>
        <taxon>Synergistaceae</taxon>
        <taxon>Thermanaerovibrio</taxon>
    </lineage>
</organism>
<evidence type="ECO:0000256" key="4">
    <source>
        <dbReference type="ARBA" id="ARBA00020837"/>
    </source>
</evidence>
<gene>
    <name evidence="10" type="ORF">TheveDRAFT_1603</name>
</gene>
<evidence type="ECO:0000313" key="10">
    <source>
        <dbReference type="EMBL" id="EHM10721.1"/>
    </source>
</evidence>
<evidence type="ECO:0000256" key="1">
    <source>
        <dbReference type="ARBA" id="ARBA00001947"/>
    </source>
</evidence>
<dbReference type="OrthoDB" id="9784365at2"/>
<dbReference type="PIRSF" id="PIRSF010130">
    <property type="entry name" value="PduL"/>
    <property type="match status" value="1"/>
</dbReference>
<comment type="catalytic activity">
    <reaction evidence="9">
        <text>propanoyl-CoA + phosphate = propanoyl phosphate + CoA</text>
        <dbReference type="Rhea" id="RHEA:28046"/>
        <dbReference type="ChEBI" id="CHEBI:43474"/>
        <dbReference type="ChEBI" id="CHEBI:57287"/>
        <dbReference type="ChEBI" id="CHEBI:57392"/>
        <dbReference type="ChEBI" id="CHEBI:58933"/>
        <dbReference type="EC" id="2.3.1.222"/>
    </reaction>
</comment>
<dbReference type="Proteomes" id="UP000005730">
    <property type="component" value="Chromosome"/>
</dbReference>
<dbReference type="Pfam" id="PF06130">
    <property type="entry name" value="PTAC"/>
    <property type="match status" value="1"/>
</dbReference>
<keyword evidence="7" id="KW-0862">Zinc</keyword>
<evidence type="ECO:0000256" key="9">
    <source>
        <dbReference type="PIRNR" id="PIRNR010130"/>
    </source>
</evidence>
<evidence type="ECO:0000256" key="7">
    <source>
        <dbReference type="ARBA" id="ARBA00022833"/>
    </source>
</evidence>
<dbReference type="NCBIfam" id="NF011652">
    <property type="entry name" value="PRK15070.1"/>
    <property type="match status" value="1"/>
</dbReference>
<evidence type="ECO:0000256" key="2">
    <source>
        <dbReference type="ARBA" id="ARBA00007342"/>
    </source>
</evidence>
<keyword evidence="11" id="KW-1185">Reference proteome</keyword>
<evidence type="ECO:0000256" key="3">
    <source>
        <dbReference type="ARBA" id="ARBA00012206"/>
    </source>
</evidence>
<dbReference type="STRING" id="926567.TheveDRAFT_1603"/>
<dbReference type="GO" id="GO:0016747">
    <property type="term" value="F:acyltransferase activity, transferring groups other than amino-acyl groups"/>
    <property type="evidence" value="ECO:0007669"/>
    <property type="project" value="InterPro"/>
</dbReference>
<dbReference type="PANTHER" id="PTHR39453">
    <property type="entry name" value="PHOSPHATE PROPANOYLTRANSFERASE"/>
    <property type="match status" value="1"/>
</dbReference>
<keyword evidence="6" id="KW-0479">Metal-binding</keyword>
<evidence type="ECO:0000256" key="6">
    <source>
        <dbReference type="ARBA" id="ARBA00022723"/>
    </source>
</evidence>
<comment type="cofactor">
    <cofactor evidence="1">
        <name>Zn(2+)</name>
        <dbReference type="ChEBI" id="CHEBI:29105"/>
    </cofactor>
</comment>
<keyword evidence="5 9" id="KW-0808">Transferase</keyword>
<dbReference type="RefSeq" id="WP_006584216.1">
    <property type="nucleotide sequence ID" value="NZ_CM001377.1"/>
</dbReference>
<comment type="function">
    <text evidence="9">Involved in 1,2-propanediol (1,2-PD) degradation by catalyzing the conversion of propanoyl-CoA to propanoyl-phosphate.</text>
</comment>
<protein>
    <recommendedName>
        <fullName evidence="4 9">Phosphate propanoyltransferase</fullName>
        <ecNumber evidence="3 9">2.3.1.222</ecNumber>
    </recommendedName>
</protein>
<keyword evidence="8 9" id="KW-0012">Acyltransferase</keyword>
<proteinExistence type="inferred from homology"/>
<dbReference type="UniPathway" id="UPA00621"/>
<dbReference type="GO" id="GO:0046872">
    <property type="term" value="F:metal ion binding"/>
    <property type="evidence" value="ECO:0007669"/>
    <property type="project" value="UniProtKB-KW"/>
</dbReference>
<sequence>MDRPREGVGRLPAGLDLDALAERVVWALRGRISFEVEASGRHVHLSVPHVEALFGKGASLSPERPLSQPGQFLCSQRVTLVGPKGDMRNVAVLGPERDKTQVEVSMTDALTLGISPPVRDSGDIRGSAQLVIRGPNGEVRLDEGVIVAHRHIHMTPDDAILLGVRDGDRVRVRVPGDRPVIFEEVLVRVSPKYSLAMHIDYDEANACGYRKGVRGNIVP</sequence>
<accession>H0UQ83</accession>
<reference evidence="10 11" key="1">
    <citation type="submission" date="2011-10" db="EMBL/GenBank/DDBJ databases">
        <title>The Noncontiguous Finished genome of Thermanaerovibrio velox DSM 12556.</title>
        <authorList>
            <consortium name="US DOE Joint Genome Institute (JGI-PGF)"/>
            <person name="Lucas S."/>
            <person name="Copeland A."/>
            <person name="Lapidus A."/>
            <person name="Glavina del Rio T."/>
            <person name="Dalin E."/>
            <person name="Tice H."/>
            <person name="Bruce D."/>
            <person name="Goodwin L."/>
            <person name="Pitluck S."/>
            <person name="Peters L."/>
            <person name="Mikhailova N."/>
            <person name="Teshima H."/>
            <person name="Kyrpides N."/>
            <person name="Mavromatis K."/>
            <person name="Ivanova N."/>
            <person name="Markowitz V."/>
            <person name="Cheng J.-F."/>
            <person name="Hugenholtz P."/>
            <person name="Woyke T."/>
            <person name="Wu D."/>
            <person name="Spring S."/>
            <person name="Brambilla E.-M."/>
            <person name="Klenk H.-P."/>
            <person name="Eisen J.A."/>
        </authorList>
    </citation>
    <scope>NUCLEOTIDE SEQUENCE [LARGE SCALE GENOMIC DNA]</scope>
    <source>
        <strain evidence="10 11">DSM 12556</strain>
    </source>
</reference>
<dbReference type="EMBL" id="CM001377">
    <property type="protein sequence ID" value="EHM10721.1"/>
    <property type="molecule type" value="Genomic_DNA"/>
</dbReference>
<dbReference type="GO" id="GO:0051144">
    <property type="term" value="P:1,2-propanediol catabolic process"/>
    <property type="evidence" value="ECO:0007669"/>
    <property type="project" value="UniProtKB-UniPathway"/>
</dbReference>
<comment type="pathway">
    <text evidence="9">Polyol metabolism; 1,2-propanediol degradation.</text>
</comment>
<evidence type="ECO:0000256" key="5">
    <source>
        <dbReference type="ARBA" id="ARBA00022679"/>
    </source>
</evidence>
<dbReference type="EC" id="2.3.1.222" evidence="3 9"/>
<dbReference type="HOGENOM" id="CLU_080676_1_0_0"/>
<dbReference type="InterPro" id="IPR008300">
    <property type="entry name" value="PTAC"/>
</dbReference>
<dbReference type="eggNOG" id="COG4869">
    <property type="taxonomic scope" value="Bacteria"/>
</dbReference>
<name>H0UQ83_9BACT</name>
<comment type="similarity">
    <text evidence="2 9">Belongs to the PduL family.</text>
</comment>
<evidence type="ECO:0000313" key="11">
    <source>
        <dbReference type="Proteomes" id="UP000005730"/>
    </source>
</evidence>
<evidence type="ECO:0000256" key="8">
    <source>
        <dbReference type="ARBA" id="ARBA00023315"/>
    </source>
</evidence>
<dbReference type="PANTHER" id="PTHR39453:SF1">
    <property type="entry name" value="PHOSPHATE PROPANOYLTRANSFERASE"/>
    <property type="match status" value="1"/>
</dbReference>